<evidence type="ECO:0000259" key="1">
    <source>
        <dbReference type="Pfam" id="PF13474"/>
    </source>
</evidence>
<dbReference type="KEGG" id="ptx:ABW99_20285"/>
<accession>A0A0G3ETA2</accession>
<evidence type="ECO:0000313" key="3">
    <source>
        <dbReference type="Proteomes" id="UP000036700"/>
    </source>
</evidence>
<dbReference type="Proteomes" id="UP000036700">
    <property type="component" value="Chromosome"/>
</dbReference>
<dbReference type="SUPFAM" id="SSF54427">
    <property type="entry name" value="NTF2-like"/>
    <property type="match status" value="1"/>
</dbReference>
<dbReference type="AlphaFoldDB" id="A0A0G3ETA2"/>
<dbReference type="Pfam" id="PF13474">
    <property type="entry name" value="SnoaL_3"/>
    <property type="match status" value="1"/>
</dbReference>
<organism evidence="2 3">
    <name type="scientific">Pandoraea thiooxydans</name>
    <dbReference type="NCBI Taxonomy" id="445709"/>
    <lineage>
        <taxon>Bacteria</taxon>
        <taxon>Pseudomonadati</taxon>
        <taxon>Pseudomonadota</taxon>
        <taxon>Betaproteobacteria</taxon>
        <taxon>Burkholderiales</taxon>
        <taxon>Burkholderiaceae</taxon>
        <taxon>Pandoraea</taxon>
    </lineage>
</organism>
<dbReference type="Gene3D" id="3.10.450.50">
    <property type="match status" value="1"/>
</dbReference>
<dbReference type="InterPro" id="IPR037401">
    <property type="entry name" value="SnoaL-like"/>
</dbReference>
<proteinExistence type="predicted"/>
<reference evidence="3" key="1">
    <citation type="submission" date="2015-06" db="EMBL/GenBank/DDBJ databases">
        <authorList>
            <person name="Lim Y.L."/>
            <person name="Ee R."/>
            <person name="Yong D."/>
            <person name="How K.Y."/>
            <person name="Yin W.F."/>
            <person name="Chan K.G."/>
        </authorList>
    </citation>
    <scope>NUCLEOTIDE SEQUENCE [LARGE SCALE GENOMIC DNA]</scope>
    <source>
        <strain evidence="3">DSM 25325</strain>
    </source>
</reference>
<dbReference type="RefSeq" id="WP_047216133.1">
    <property type="nucleotide sequence ID" value="NZ_CP011568.3"/>
</dbReference>
<evidence type="ECO:0000313" key="2">
    <source>
        <dbReference type="EMBL" id="AKJ70200.1"/>
    </source>
</evidence>
<dbReference type="STRING" id="445709.ABW99_20285"/>
<dbReference type="InterPro" id="IPR032710">
    <property type="entry name" value="NTF2-like_dom_sf"/>
</dbReference>
<feature type="domain" description="SnoaL-like" evidence="1">
    <location>
        <begin position="13"/>
        <end position="131"/>
    </location>
</feature>
<dbReference type="EMBL" id="CP011568">
    <property type="protein sequence ID" value="AKJ70200.1"/>
    <property type="molecule type" value="Genomic_DNA"/>
</dbReference>
<dbReference type="PATRIC" id="fig|445709.3.peg.4256"/>
<protein>
    <recommendedName>
        <fullName evidence="1">SnoaL-like domain-containing protein</fullName>
    </recommendedName>
</protein>
<keyword evidence="3" id="KW-1185">Reference proteome</keyword>
<name>A0A0G3ETA2_9BURK</name>
<sequence length="152" mass="16684">MPRFVRLFDAAADTITAFYDALRRGQTDQAMLLWANEDFVSYIRPDGMRLAGLEQIRQGLAEQLAQSVILIEPVETAEYDTVGTVVHTATEALRSGTGGSAPAAPARLIHTTYVLVHDGGDWRFAHIHSSPLPQPAIEQFGSLMRSRPDGLH</sequence>
<gene>
    <name evidence="2" type="ORF">ABW99_20285</name>
</gene>